<sequence length="162" mass="17438">MHRRALLLSTLALISACATVPGEQALAPNSTLIVTRHGDRDGEDLSRTGRARAEALVAALDGMALDGIFSPGIARNLDTAAPLSRARDLPVQRLAQEDPVPELVTQGAGKTVLWVGNKGNIARIWTQLRLGGEMPLTYGDLHIIRADGMGRVTIERRRYGPQ</sequence>
<dbReference type="InterPro" id="IPR029033">
    <property type="entry name" value="His_PPase_superfam"/>
</dbReference>
<gene>
    <name evidence="2" type="ORF">AVJ23_00275</name>
</gene>
<keyword evidence="3" id="KW-1185">Reference proteome</keyword>
<dbReference type="SUPFAM" id="SSF53254">
    <property type="entry name" value="Phosphoglycerate mutase-like"/>
    <property type="match status" value="1"/>
</dbReference>
<feature type="signal peptide" evidence="1">
    <location>
        <begin position="1"/>
        <end position="18"/>
    </location>
</feature>
<dbReference type="Gene3D" id="3.40.50.1240">
    <property type="entry name" value="Phosphoglycerate mutase-like"/>
    <property type="match status" value="1"/>
</dbReference>
<dbReference type="InterPro" id="IPR013078">
    <property type="entry name" value="His_Pase_superF_clade-1"/>
</dbReference>
<feature type="chain" id="PRO_5006936487" evidence="1">
    <location>
        <begin position="19"/>
        <end position="162"/>
    </location>
</feature>
<dbReference type="Pfam" id="PF00300">
    <property type="entry name" value="His_Phos_1"/>
    <property type="match status" value="1"/>
</dbReference>
<organism evidence="2 3">
    <name type="scientific">Pseudoponticoccus marisrubri</name>
    <dbReference type="NCBI Taxonomy" id="1685382"/>
    <lineage>
        <taxon>Bacteria</taxon>
        <taxon>Pseudomonadati</taxon>
        <taxon>Pseudomonadota</taxon>
        <taxon>Alphaproteobacteria</taxon>
        <taxon>Rhodobacterales</taxon>
        <taxon>Roseobacteraceae</taxon>
        <taxon>Pseudoponticoccus</taxon>
    </lineage>
</organism>
<accession>A0A0W7WNP2</accession>
<protein>
    <submittedName>
        <fullName evidence="2">Histidine phosphatase family protein</fullName>
    </submittedName>
</protein>
<name>A0A0W7WNP2_9RHOB</name>
<comment type="caution">
    <text evidence="2">The sequence shown here is derived from an EMBL/GenBank/DDBJ whole genome shotgun (WGS) entry which is preliminary data.</text>
</comment>
<reference evidence="2 3" key="1">
    <citation type="submission" date="2015-12" db="EMBL/GenBank/DDBJ databases">
        <authorList>
            <person name="Shamseldin A."/>
            <person name="Moawad H."/>
            <person name="Abd El-Rahim W.M."/>
            <person name="Sadowsky M.J."/>
        </authorList>
    </citation>
    <scope>NUCLEOTIDE SEQUENCE [LARGE SCALE GENOMIC DNA]</scope>
    <source>
        <strain evidence="2 3">SJ5A-1</strain>
    </source>
</reference>
<dbReference type="EMBL" id="LPXO01000001">
    <property type="protein sequence ID" value="KUF12208.1"/>
    <property type="molecule type" value="Genomic_DNA"/>
</dbReference>
<proteinExistence type="predicted"/>
<evidence type="ECO:0000313" key="3">
    <source>
        <dbReference type="Proteomes" id="UP000054396"/>
    </source>
</evidence>
<dbReference type="RefSeq" id="WP_058860158.1">
    <property type="nucleotide sequence ID" value="NZ_LPXO01000001.1"/>
</dbReference>
<dbReference type="OrthoDB" id="7864639at2"/>
<evidence type="ECO:0000256" key="1">
    <source>
        <dbReference type="SAM" id="SignalP"/>
    </source>
</evidence>
<keyword evidence="1" id="KW-0732">Signal</keyword>
<dbReference type="PROSITE" id="PS51257">
    <property type="entry name" value="PROKAR_LIPOPROTEIN"/>
    <property type="match status" value="1"/>
</dbReference>
<dbReference type="AlphaFoldDB" id="A0A0W7WNP2"/>
<dbReference type="Proteomes" id="UP000054396">
    <property type="component" value="Unassembled WGS sequence"/>
</dbReference>
<evidence type="ECO:0000313" key="2">
    <source>
        <dbReference type="EMBL" id="KUF12208.1"/>
    </source>
</evidence>